<dbReference type="RefSeq" id="WP_068958651.1">
    <property type="nucleotide sequence ID" value="NZ_LGLV01000021.1"/>
</dbReference>
<proteinExistence type="predicted"/>
<accession>A0A1C7NTB6</accession>
<reference evidence="1 2" key="1">
    <citation type="journal article" date="2016" name="Syst. Appl. Microbiol.">
        <title>Pararhizobium polonicum sp. nov. isolated from tumors on stone fruit rootstocks.</title>
        <authorList>
            <person name="Pulawska J."/>
            <person name="Kuzmanovic N."/>
            <person name="Willems A."/>
            <person name="Pothier J.F."/>
        </authorList>
    </citation>
    <scope>NUCLEOTIDE SEQUENCE [LARGE SCALE GENOMIC DNA]</scope>
    <source>
        <strain evidence="1 2">F5.1</strain>
    </source>
</reference>
<dbReference type="Proteomes" id="UP000093111">
    <property type="component" value="Unassembled WGS sequence"/>
</dbReference>
<organism evidence="1 2">
    <name type="scientific">Pararhizobium polonicum</name>
    <dbReference type="NCBI Taxonomy" id="1612624"/>
    <lineage>
        <taxon>Bacteria</taxon>
        <taxon>Pseudomonadati</taxon>
        <taxon>Pseudomonadota</taxon>
        <taxon>Alphaproteobacteria</taxon>
        <taxon>Hyphomicrobiales</taxon>
        <taxon>Rhizobiaceae</taxon>
        <taxon>Rhizobium/Agrobacterium group</taxon>
        <taxon>Pararhizobium</taxon>
    </lineage>
</organism>
<dbReference type="EMBL" id="LGLV01000021">
    <property type="protein sequence ID" value="OBZ92229.1"/>
    <property type="molecule type" value="Genomic_DNA"/>
</dbReference>
<evidence type="ECO:0000313" key="1">
    <source>
        <dbReference type="EMBL" id="OBZ92229.1"/>
    </source>
</evidence>
<dbReference type="AlphaFoldDB" id="A0A1C7NTB6"/>
<sequence length="133" mass="15160">MYGWFYYEKEGHYQGPYPTREDAVAAGRAMTDPERNFWVMEGKKPPFVFPEADQLLALFVEINGDLGTAAKPFDSDGVEITPAQKAHLAVAFRDLLGGWMDQYQIRFNIETFHTIQNVELVTSDNAENHVDEN</sequence>
<evidence type="ECO:0000313" key="2">
    <source>
        <dbReference type="Proteomes" id="UP000093111"/>
    </source>
</evidence>
<name>A0A1C7NTB6_9HYPH</name>
<comment type="caution">
    <text evidence="1">The sequence shown here is derived from an EMBL/GenBank/DDBJ whole genome shotgun (WGS) entry which is preliminary data.</text>
</comment>
<dbReference type="OrthoDB" id="9921047at2"/>
<keyword evidence="2" id="KW-1185">Reference proteome</keyword>
<protein>
    <submittedName>
        <fullName evidence="1">Uncharacterized protein</fullName>
    </submittedName>
</protein>
<gene>
    <name evidence="1" type="ORF">ADU59_27400</name>
</gene>